<dbReference type="CDD" id="cd09272">
    <property type="entry name" value="RNase_HI_RT_Ty1"/>
    <property type="match status" value="1"/>
</dbReference>
<accession>A0A2Z6LWL9</accession>
<reference evidence="2" key="1">
    <citation type="journal article" date="2017" name="Front. Plant Sci.">
        <title>Climate Clever Clovers: New Paradigm to Reduce the Environmental Footprint of Ruminants by Breeding Low Methanogenic Forages Utilizing Haplotype Variation.</title>
        <authorList>
            <person name="Kaur P."/>
            <person name="Appels R."/>
            <person name="Bayer P.E."/>
            <person name="Keeble-Gagnere G."/>
            <person name="Wang J."/>
            <person name="Hirakawa H."/>
            <person name="Shirasawa K."/>
            <person name="Vercoe P."/>
            <person name="Stefanova K."/>
            <person name="Durmic Z."/>
            <person name="Nichols P."/>
            <person name="Revell C."/>
            <person name="Isobe S.N."/>
            <person name="Edwards D."/>
            <person name="Erskine W."/>
        </authorList>
    </citation>
    <scope>NUCLEOTIDE SEQUENCE [LARGE SCALE GENOMIC DNA]</scope>
    <source>
        <strain evidence="2">cv. Daliak</strain>
    </source>
</reference>
<dbReference type="EMBL" id="DF973235">
    <property type="protein sequence ID" value="GAU21703.1"/>
    <property type="molecule type" value="Genomic_DNA"/>
</dbReference>
<keyword evidence="2" id="KW-1185">Reference proteome</keyword>
<dbReference type="PANTHER" id="PTHR11439">
    <property type="entry name" value="GAG-POL-RELATED RETROTRANSPOSON"/>
    <property type="match status" value="1"/>
</dbReference>
<dbReference type="Proteomes" id="UP000242715">
    <property type="component" value="Unassembled WGS sequence"/>
</dbReference>
<feature type="non-terminal residue" evidence="1">
    <location>
        <position position="1"/>
    </location>
</feature>
<evidence type="ECO:0000313" key="2">
    <source>
        <dbReference type="Proteomes" id="UP000242715"/>
    </source>
</evidence>
<proteinExistence type="predicted"/>
<evidence type="ECO:0008006" key="3">
    <source>
        <dbReference type="Google" id="ProtNLM"/>
    </source>
</evidence>
<gene>
    <name evidence="1" type="ORF">TSUD_242750</name>
</gene>
<dbReference type="OrthoDB" id="418237at2759"/>
<dbReference type="PANTHER" id="PTHR11439:SF486">
    <property type="entry name" value="RLK (RECEPTOR-LIKE KINASE) PROTEIN, PUTATIVE-RELATED"/>
    <property type="match status" value="1"/>
</dbReference>
<dbReference type="AlphaFoldDB" id="A0A2Z6LWL9"/>
<sequence length="398" mass="44545">YPTSYVIFGDGAKGEIIGVGKLINKSLPKLDNVLLVKGLSANLISISQLCDQGLKVNFTKAECLVTSENDELLMKGVRSKDNCYLWVSQKEANLSTCFIAKEKEVTLCHQKLGHLNLKSMKKAISEEGKLIIAQIYVDDIVFGGMSGQMVQHVVQQMQSEFEMSLVDITFVVGVCARYQAELKISYLTQVKRTLKYVNGTCDYGIMYTHGESTTLIGYCDADWAGSADDRKGTSGACFFLDNNLTSWFSKKQNCASLSTTEAKYIAAGSSCSQLLWMKQMLKEYNVEQDVMTLFCDNLSATNISKNPIQHGRTKHIDIRHKFIRDLDEEKVLTLEHVITDGQLADSFTKALCRGKRNITHMIKIKEDTGTQVHHKTVHLRAQDQRKGIKGKTLKNITK</sequence>
<evidence type="ECO:0000313" key="1">
    <source>
        <dbReference type="EMBL" id="GAU21703.1"/>
    </source>
</evidence>
<protein>
    <recommendedName>
        <fullName evidence="3">Reverse transcriptase Ty1/copia-type domain-containing protein</fullName>
    </recommendedName>
</protein>
<name>A0A2Z6LWL9_TRISU</name>
<organism evidence="1 2">
    <name type="scientific">Trifolium subterraneum</name>
    <name type="common">Subterranean clover</name>
    <dbReference type="NCBI Taxonomy" id="3900"/>
    <lineage>
        <taxon>Eukaryota</taxon>
        <taxon>Viridiplantae</taxon>
        <taxon>Streptophyta</taxon>
        <taxon>Embryophyta</taxon>
        <taxon>Tracheophyta</taxon>
        <taxon>Spermatophyta</taxon>
        <taxon>Magnoliopsida</taxon>
        <taxon>eudicotyledons</taxon>
        <taxon>Gunneridae</taxon>
        <taxon>Pentapetalae</taxon>
        <taxon>rosids</taxon>
        <taxon>fabids</taxon>
        <taxon>Fabales</taxon>
        <taxon>Fabaceae</taxon>
        <taxon>Papilionoideae</taxon>
        <taxon>50 kb inversion clade</taxon>
        <taxon>NPAAA clade</taxon>
        <taxon>Hologalegina</taxon>
        <taxon>IRL clade</taxon>
        <taxon>Trifolieae</taxon>
        <taxon>Trifolium</taxon>
    </lineage>
</organism>